<keyword evidence="8 19" id="KW-0418">Kinase</keyword>
<dbReference type="PROSITE" id="PS50112">
    <property type="entry name" value="PAS"/>
    <property type="match status" value="1"/>
</dbReference>
<dbReference type="PROSITE" id="PS50113">
    <property type="entry name" value="PAC"/>
    <property type="match status" value="1"/>
</dbReference>
<feature type="domain" description="PAC" evidence="18">
    <location>
        <begin position="635"/>
        <end position="687"/>
    </location>
</feature>
<dbReference type="InterPro" id="IPR035965">
    <property type="entry name" value="PAS-like_dom_sf"/>
</dbReference>
<dbReference type="CDD" id="cd00130">
    <property type="entry name" value="PAS"/>
    <property type="match status" value="1"/>
</dbReference>
<dbReference type="Pfam" id="PF08448">
    <property type="entry name" value="PAS_4"/>
    <property type="match status" value="1"/>
</dbReference>
<dbReference type="GO" id="GO:0005886">
    <property type="term" value="C:plasma membrane"/>
    <property type="evidence" value="ECO:0007669"/>
    <property type="project" value="UniProtKB-SubCell"/>
</dbReference>
<evidence type="ECO:0000259" key="18">
    <source>
        <dbReference type="PROSITE" id="PS50113"/>
    </source>
</evidence>
<comment type="catalytic activity">
    <reaction evidence="1">
        <text>ATP + protein L-histidine = ADP + protein N-phospho-L-histidine.</text>
        <dbReference type="EC" id="2.7.13.3"/>
    </reaction>
</comment>
<keyword evidence="6 14" id="KW-0812">Transmembrane</keyword>
<dbReference type="Gene3D" id="1.10.287.130">
    <property type="match status" value="1"/>
</dbReference>
<dbReference type="Gene3D" id="3.30.450.20">
    <property type="entry name" value="PAS domain"/>
    <property type="match status" value="2"/>
</dbReference>
<dbReference type="InterPro" id="IPR036890">
    <property type="entry name" value="HATPase_C_sf"/>
</dbReference>
<dbReference type="PRINTS" id="PR00344">
    <property type="entry name" value="BCTRLSENSOR"/>
</dbReference>
<evidence type="ECO:0000259" key="15">
    <source>
        <dbReference type="PROSITE" id="PS50109"/>
    </source>
</evidence>
<evidence type="ECO:0000256" key="6">
    <source>
        <dbReference type="ARBA" id="ARBA00022692"/>
    </source>
</evidence>
<evidence type="ECO:0000256" key="7">
    <source>
        <dbReference type="ARBA" id="ARBA00022741"/>
    </source>
</evidence>
<evidence type="ECO:0000256" key="11">
    <source>
        <dbReference type="ARBA" id="ARBA00023012"/>
    </source>
</evidence>
<dbReference type="CDD" id="cd01007">
    <property type="entry name" value="PBP2_BvgS_HisK_like"/>
    <property type="match status" value="1"/>
</dbReference>
<evidence type="ECO:0000256" key="1">
    <source>
        <dbReference type="ARBA" id="ARBA00000085"/>
    </source>
</evidence>
<dbReference type="Gene3D" id="1.20.120.160">
    <property type="entry name" value="HPT domain"/>
    <property type="match status" value="1"/>
</dbReference>
<dbReference type="EMBL" id="JAVJAF010000001">
    <property type="protein sequence ID" value="MDR6232394.1"/>
    <property type="molecule type" value="Genomic_DNA"/>
</dbReference>
<dbReference type="CDD" id="cd16922">
    <property type="entry name" value="HATPase_EvgS-ArcB-TorS-like"/>
    <property type="match status" value="1"/>
</dbReference>
<feature type="domain" description="PAS" evidence="17">
    <location>
        <begin position="560"/>
        <end position="632"/>
    </location>
</feature>
<evidence type="ECO:0000256" key="12">
    <source>
        <dbReference type="ARBA" id="ARBA00023136"/>
    </source>
</evidence>
<feature type="domain" description="Response regulatory" evidence="16">
    <location>
        <begin position="1175"/>
        <end position="1292"/>
    </location>
</feature>
<evidence type="ECO:0000256" key="5">
    <source>
        <dbReference type="ARBA" id="ARBA00022553"/>
    </source>
</evidence>
<dbReference type="Proteomes" id="UP001268036">
    <property type="component" value="Unassembled WGS sequence"/>
</dbReference>
<evidence type="ECO:0000313" key="19">
    <source>
        <dbReference type="EMBL" id="MDR6232394.1"/>
    </source>
</evidence>
<keyword evidence="12 14" id="KW-0472">Membrane</keyword>
<keyword evidence="7" id="KW-0547">Nucleotide-binding</keyword>
<keyword evidence="4" id="KW-1003">Cell membrane</keyword>
<dbReference type="CDD" id="cd17546">
    <property type="entry name" value="REC_hyHK_CKI1_RcsC-like"/>
    <property type="match status" value="1"/>
</dbReference>
<dbReference type="SUPFAM" id="SSF53850">
    <property type="entry name" value="Periplasmic binding protein-like II"/>
    <property type="match status" value="2"/>
</dbReference>
<evidence type="ECO:0000256" key="13">
    <source>
        <dbReference type="PROSITE-ProRule" id="PRU00169"/>
    </source>
</evidence>
<dbReference type="PANTHER" id="PTHR45339">
    <property type="entry name" value="HYBRID SIGNAL TRANSDUCTION HISTIDINE KINASE J"/>
    <property type="match status" value="1"/>
</dbReference>
<dbReference type="PROSITE" id="PS50109">
    <property type="entry name" value="HIS_KIN"/>
    <property type="match status" value="1"/>
</dbReference>
<dbReference type="InterPro" id="IPR036097">
    <property type="entry name" value="HisK_dim/P_sf"/>
</dbReference>
<dbReference type="SMART" id="SM00091">
    <property type="entry name" value="PAS"/>
    <property type="match status" value="2"/>
</dbReference>
<dbReference type="InterPro" id="IPR001789">
    <property type="entry name" value="Sig_transdc_resp-reg_receiver"/>
</dbReference>
<dbReference type="SUPFAM" id="SSF55785">
    <property type="entry name" value="PYP-like sensor domain (PAS domain)"/>
    <property type="match status" value="2"/>
</dbReference>
<dbReference type="InterPro" id="IPR004358">
    <property type="entry name" value="Sig_transdc_His_kin-like_C"/>
</dbReference>
<dbReference type="Pfam" id="PF00497">
    <property type="entry name" value="SBP_bac_3"/>
    <property type="match status" value="1"/>
</dbReference>
<feature type="modified residue" description="4-aspartylphosphate" evidence="13">
    <location>
        <position position="1224"/>
    </location>
</feature>
<evidence type="ECO:0000256" key="9">
    <source>
        <dbReference type="ARBA" id="ARBA00022840"/>
    </source>
</evidence>
<dbReference type="Pfam" id="PF00512">
    <property type="entry name" value="HisKA"/>
    <property type="match status" value="1"/>
</dbReference>
<dbReference type="SUPFAM" id="SSF52172">
    <property type="entry name" value="CheY-like"/>
    <property type="match status" value="1"/>
</dbReference>
<accession>A0AAJ2EU95</accession>
<dbReference type="FunFam" id="3.30.565.10:FF:000010">
    <property type="entry name" value="Sensor histidine kinase RcsC"/>
    <property type="match status" value="1"/>
</dbReference>
<feature type="domain" description="Histidine kinase" evidence="15">
    <location>
        <begin position="835"/>
        <end position="1056"/>
    </location>
</feature>
<keyword evidence="11" id="KW-0902">Two-component regulatory system</keyword>
<keyword evidence="5 13" id="KW-0597">Phosphoprotein</keyword>
<keyword evidence="10 14" id="KW-1133">Transmembrane helix</keyword>
<dbReference type="InterPro" id="IPR011006">
    <property type="entry name" value="CheY-like_superfamily"/>
</dbReference>
<comment type="caution">
    <text evidence="19">The sequence shown here is derived from an EMBL/GenBank/DDBJ whole genome shotgun (WGS) entry which is preliminary data.</text>
</comment>
<dbReference type="PANTHER" id="PTHR45339:SF1">
    <property type="entry name" value="HYBRID SIGNAL TRANSDUCTION HISTIDINE KINASE J"/>
    <property type="match status" value="1"/>
</dbReference>
<gene>
    <name evidence="19" type="ORF">QE440_000135</name>
</gene>
<dbReference type="Gene3D" id="3.40.190.10">
    <property type="entry name" value="Periplasmic binding protein-like II"/>
    <property type="match status" value="4"/>
</dbReference>
<dbReference type="InterPro" id="IPR005467">
    <property type="entry name" value="His_kinase_dom"/>
</dbReference>
<name>A0AAJ2EU95_9PSED</name>
<dbReference type="InterPro" id="IPR036641">
    <property type="entry name" value="HPT_dom_sf"/>
</dbReference>
<dbReference type="InterPro" id="IPR003661">
    <property type="entry name" value="HisK_dim/P_dom"/>
</dbReference>
<dbReference type="SUPFAM" id="SSF47384">
    <property type="entry name" value="Homodimeric domain of signal transducing histidine kinase"/>
    <property type="match status" value="1"/>
</dbReference>
<sequence length="1403" mass="154478">MPSIIDRSTRLPAPRCQRLLSQLLILLGLFLVLPTRATEQGNSHDHEIVVGLPSDAMHTLAFWKDGTPVGFSVDLLRDLASRLGLELKFRDLGNFEQALTALCHQQVDIVPDLLLTQARQRCMAFSQPYLRSASVLLVRPGTAPIDQANFGHFVFVAERGFATSEWLAQHLAPGQLKLYANTRAALAALQQGVGDAYLGEPYQLEALLRSTNAALEVRQQNFYANAELRLGVSLAKPALLQQLDHTLAQLPSQEVADLQRHWLDKTSVLHSLDPAHLTPQERLWLERLPPLRIGYRPYLRPLAFLDVLGKPLGLSSSYLEYFVRTLGLRTQTIALSAQDKRMASADDLDLLIPVNSAEEQHPGWVYTLPFVKIPNVLVTRQGEAAKTSIEESNGNVLAVPDAPRLLQLIQQRVPDSRLVPVQDAAEGLALVQAGKAYGYVGNLVSVDRLLESGLSSSLKIAAAVDVPMELSIAVAKRHAQLVPLLNRLIQNLTISQRDLFAQQWLRSRYEIGVPIQRLWRIVGGIALLSLLIIATLLYVQASLKARQRALREAEQRLSTQLRFSRELLDSYPYPVAVKDRRRRYLMINKAYERTFGVQAEAILGQSIRQVTHYPPALRQRIGEMASQALRDGERRQFEDVIRGSDGAAYHWLYIATPFRLDSCEPQGVLTTFIDVTDIRAAERQASRLKERLERITHNLPATVFEVRLQTSGDLQFTYVAGNLEALLDITPAALLSSPRCLSERIFAEDYPAVRAACLASMAAHTSCMASFRIGTPERYRWIRVEAAPWQTDQGQLTWAGVFLDITEARAYEEMLTDTKRLAEQAAAAKATFLATMSHEIRTPMNGIMGLLELMGHYPLPDDVRDMLVTSQESTRSLQQVLDDTLDFSRLESGKLAIVPQAVDLRSLIDSVLRLIAPQAQAKGLAVECRVDRHVAGRLEVDGSRLRQVLLNMLSNATKFTTSGTLSFTLEVCATEAQRQSLLFGVQDTGIGISAEQQQRLFQPFVQADNSVARRYGGSGLGLMISRQLIHLMGGDLQLSSQLGQGTRVEIRLDLPVVEPLHPPFSGRSLQVAHATEGLVSGLEEHLAALGLRRGAAPADLLLSMAGGPEAGVQPTLFITREVIPIGYAVTATGVQLSVNPLTWSATRAALDLLLDVRHGAAANLVEGHSFAGSGRLLVVEDHPTNRLLLERQLQHLGCTYELVENGKQALDCLEGERYALILTDCYMPVLDGYALARRVRALPSPLGAVPIIGMTASILPREQERAQAAGMDELLLKPVSLSVLITLLERFLTTQPTSSREGVDPAAPPPRLDLAAGLRAVMLQSFLEETAKDLPTLEAAVQRRDSQVAAELLHKFAGGLRLMEKHELADEAQRHQGDATAGQLDRGALDGFIAALRQDCGLS</sequence>
<dbReference type="PROSITE" id="PS50110">
    <property type="entry name" value="RESPONSE_REGULATORY"/>
    <property type="match status" value="1"/>
</dbReference>
<dbReference type="InterPro" id="IPR001638">
    <property type="entry name" value="Solute-binding_3/MltF_N"/>
</dbReference>
<evidence type="ECO:0000259" key="16">
    <source>
        <dbReference type="PROSITE" id="PS50110"/>
    </source>
</evidence>
<organism evidence="19 20">
    <name type="scientific">Pseudomonas oryzihabitans</name>
    <dbReference type="NCBI Taxonomy" id="47885"/>
    <lineage>
        <taxon>Bacteria</taxon>
        <taxon>Pseudomonadati</taxon>
        <taxon>Pseudomonadota</taxon>
        <taxon>Gammaproteobacteria</taxon>
        <taxon>Pseudomonadales</taxon>
        <taxon>Pseudomonadaceae</taxon>
        <taxon>Pseudomonas</taxon>
    </lineage>
</organism>
<dbReference type="SMART" id="SM00387">
    <property type="entry name" value="HATPase_c"/>
    <property type="match status" value="1"/>
</dbReference>
<dbReference type="GO" id="GO:0000155">
    <property type="term" value="F:phosphorelay sensor kinase activity"/>
    <property type="evidence" value="ECO:0007669"/>
    <property type="project" value="InterPro"/>
</dbReference>
<dbReference type="InterPro" id="IPR013656">
    <property type="entry name" value="PAS_4"/>
</dbReference>
<dbReference type="Gene3D" id="3.40.50.2300">
    <property type="match status" value="1"/>
</dbReference>
<dbReference type="InterPro" id="IPR003594">
    <property type="entry name" value="HATPase_dom"/>
</dbReference>
<dbReference type="Gene3D" id="3.30.565.10">
    <property type="entry name" value="Histidine kinase-like ATPase, C-terminal domain"/>
    <property type="match status" value="1"/>
</dbReference>
<dbReference type="InterPro" id="IPR000014">
    <property type="entry name" value="PAS"/>
</dbReference>
<feature type="transmembrane region" description="Helical" evidence="14">
    <location>
        <begin position="518"/>
        <end position="539"/>
    </location>
</feature>
<reference evidence="19" key="1">
    <citation type="submission" date="2023-08" db="EMBL/GenBank/DDBJ databases">
        <title>Functional and genomic diversity of the sorghum phyllosphere microbiome.</title>
        <authorList>
            <person name="Shade A."/>
        </authorList>
    </citation>
    <scope>NUCLEOTIDE SEQUENCE</scope>
    <source>
        <strain evidence="19">SORGH_AS_0201</strain>
    </source>
</reference>
<comment type="subcellular location">
    <subcellularLocation>
        <location evidence="2">Cell membrane</location>
        <topology evidence="2">Multi-pass membrane protein</topology>
    </subcellularLocation>
</comment>
<dbReference type="InterPro" id="IPR000700">
    <property type="entry name" value="PAS-assoc_C"/>
</dbReference>
<proteinExistence type="predicted"/>
<evidence type="ECO:0000256" key="3">
    <source>
        <dbReference type="ARBA" id="ARBA00012438"/>
    </source>
</evidence>
<protein>
    <recommendedName>
        <fullName evidence="3">histidine kinase</fullName>
        <ecNumber evidence="3">2.7.13.3</ecNumber>
    </recommendedName>
</protein>
<dbReference type="NCBIfam" id="TIGR00229">
    <property type="entry name" value="sensory_box"/>
    <property type="match status" value="1"/>
</dbReference>
<dbReference type="Pfam" id="PF02518">
    <property type="entry name" value="HATPase_c"/>
    <property type="match status" value="1"/>
</dbReference>
<evidence type="ECO:0000259" key="17">
    <source>
        <dbReference type="PROSITE" id="PS50112"/>
    </source>
</evidence>
<dbReference type="SMART" id="SM00062">
    <property type="entry name" value="PBPb"/>
    <property type="match status" value="1"/>
</dbReference>
<evidence type="ECO:0000256" key="2">
    <source>
        <dbReference type="ARBA" id="ARBA00004651"/>
    </source>
</evidence>
<dbReference type="SUPFAM" id="SSF47226">
    <property type="entry name" value="Histidine-containing phosphotransfer domain, HPT domain"/>
    <property type="match status" value="1"/>
</dbReference>
<dbReference type="CDD" id="cd00082">
    <property type="entry name" value="HisKA"/>
    <property type="match status" value="1"/>
</dbReference>
<evidence type="ECO:0000256" key="4">
    <source>
        <dbReference type="ARBA" id="ARBA00022475"/>
    </source>
</evidence>
<evidence type="ECO:0000256" key="14">
    <source>
        <dbReference type="SAM" id="Phobius"/>
    </source>
</evidence>
<dbReference type="RefSeq" id="WP_309754178.1">
    <property type="nucleotide sequence ID" value="NZ_JAVJAF010000001.1"/>
</dbReference>
<dbReference type="SUPFAM" id="SSF55874">
    <property type="entry name" value="ATPase domain of HSP90 chaperone/DNA topoisomerase II/histidine kinase"/>
    <property type="match status" value="1"/>
</dbReference>
<dbReference type="EC" id="2.7.13.3" evidence="3"/>
<dbReference type="Pfam" id="PF00072">
    <property type="entry name" value="Response_reg"/>
    <property type="match status" value="1"/>
</dbReference>
<keyword evidence="9" id="KW-0067">ATP-binding</keyword>
<evidence type="ECO:0000256" key="10">
    <source>
        <dbReference type="ARBA" id="ARBA00022989"/>
    </source>
</evidence>
<dbReference type="GO" id="GO:0005524">
    <property type="term" value="F:ATP binding"/>
    <property type="evidence" value="ECO:0007669"/>
    <property type="project" value="UniProtKB-KW"/>
</dbReference>
<keyword evidence="19" id="KW-0808">Transferase</keyword>
<evidence type="ECO:0000313" key="20">
    <source>
        <dbReference type="Proteomes" id="UP001268036"/>
    </source>
</evidence>
<dbReference type="SMART" id="SM00448">
    <property type="entry name" value="REC"/>
    <property type="match status" value="1"/>
</dbReference>
<dbReference type="SMART" id="SM00388">
    <property type="entry name" value="HisKA"/>
    <property type="match status" value="1"/>
</dbReference>
<evidence type="ECO:0000256" key="8">
    <source>
        <dbReference type="ARBA" id="ARBA00022777"/>
    </source>
</evidence>